<sequence>MQASLPRGEPVRVLPRCRHTGRMSDPLLRLRQACLDLPEVTERVSHGEPCWFVRDRRLFVMYADHHHDDRLGFWCAAPQGEQQALIGAEPDRFYRPPYVGHRGWLGVYLDVDTDWEQVRELVTEAYRTVAPKTLAALLDR</sequence>
<dbReference type="InterPro" id="IPR038056">
    <property type="entry name" value="YjbR-like_sf"/>
</dbReference>
<organism evidence="1 2">
    <name type="scientific">Actinocatenispora thailandica</name>
    <dbReference type="NCBI Taxonomy" id="227318"/>
    <lineage>
        <taxon>Bacteria</taxon>
        <taxon>Bacillati</taxon>
        <taxon>Actinomycetota</taxon>
        <taxon>Actinomycetes</taxon>
        <taxon>Micromonosporales</taxon>
        <taxon>Micromonosporaceae</taxon>
        <taxon>Actinocatenispora</taxon>
    </lineage>
</organism>
<dbReference type="InterPro" id="IPR058532">
    <property type="entry name" value="YjbR/MT2646/Rv2570-like"/>
</dbReference>
<dbReference type="Proteomes" id="UP000611640">
    <property type="component" value="Chromosome"/>
</dbReference>
<evidence type="ECO:0000313" key="1">
    <source>
        <dbReference type="EMBL" id="BCJ35217.1"/>
    </source>
</evidence>
<protein>
    <submittedName>
        <fullName evidence="1">Phosphoribosylglycinamide formyltransferase</fullName>
    </submittedName>
</protein>
<name>A0A7R7DP69_9ACTN</name>
<dbReference type="AlphaFoldDB" id="A0A7R7DP69"/>
<proteinExistence type="predicted"/>
<evidence type="ECO:0000313" key="2">
    <source>
        <dbReference type="Proteomes" id="UP000611640"/>
    </source>
</evidence>
<gene>
    <name evidence="1" type="ORF">Athai_27200</name>
</gene>
<dbReference type="SUPFAM" id="SSF142906">
    <property type="entry name" value="YjbR-like"/>
    <property type="match status" value="1"/>
</dbReference>
<reference evidence="1 2" key="1">
    <citation type="submission" date="2020-08" db="EMBL/GenBank/DDBJ databases">
        <title>Whole genome shotgun sequence of Actinocatenispora thailandica NBRC 105041.</title>
        <authorList>
            <person name="Komaki H."/>
            <person name="Tamura T."/>
        </authorList>
    </citation>
    <scope>NUCLEOTIDE SEQUENCE [LARGE SCALE GENOMIC DNA]</scope>
    <source>
        <strain evidence="1 2">NBRC 105041</strain>
    </source>
</reference>
<dbReference type="EMBL" id="AP023355">
    <property type="protein sequence ID" value="BCJ35217.1"/>
    <property type="molecule type" value="Genomic_DNA"/>
</dbReference>
<keyword evidence="2" id="KW-1185">Reference proteome</keyword>
<accession>A0A7R7DP69</accession>
<dbReference type="Gene3D" id="3.90.1150.30">
    <property type="match status" value="1"/>
</dbReference>
<dbReference type="Pfam" id="PF04237">
    <property type="entry name" value="YjbR"/>
    <property type="match status" value="1"/>
</dbReference>
<dbReference type="KEGG" id="atl:Athai_27200"/>